<evidence type="ECO:0000256" key="1">
    <source>
        <dbReference type="ARBA" id="ARBA00010790"/>
    </source>
</evidence>
<feature type="signal peptide" evidence="5">
    <location>
        <begin position="1"/>
        <end position="20"/>
    </location>
</feature>
<dbReference type="Pfam" id="PF00732">
    <property type="entry name" value="GMC_oxred_N"/>
    <property type="match status" value="1"/>
</dbReference>
<feature type="binding site" evidence="3">
    <location>
        <begin position="38"/>
        <end position="39"/>
    </location>
    <ligand>
        <name>FAD</name>
        <dbReference type="ChEBI" id="CHEBI:57692"/>
    </ligand>
</feature>
<dbReference type="GO" id="GO:0016614">
    <property type="term" value="F:oxidoreductase activity, acting on CH-OH group of donors"/>
    <property type="evidence" value="ECO:0007669"/>
    <property type="project" value="InterPro"/>
</dbReference>
<dbReference type="EMBL" id="RZGK01000014">
    <property type="protein sequence ID" value="KAF9694077.1"/>
    <property type="molecule type" value="Genomic_DNA"/>
</dbReference>
<dbReference type="PANTHER" id="PTHR11552">
    <property type="entry name" value="GLUCOSE-METHANOL-CHOLINE GMC OXIDOREDUCTASE"/>
    <property type="match status" value="1"/>
</dbReference>
<dbReference type="PANTHER" id="PTHR11552:SF115">
    <property type="entry name" value="DEHYDROGENASE XPTC-RELATED"/>
    <property type="match status" value="1"/>
</dbReference>
<dbReference type="InterPro" id="IPR000172">
    <property type="entry name" value="GMC_OxRdtase_N"/>
</dbReference>
<dbReference type="Gene3D" id="3.50.50.60">
    <property type="entry name" value="FAD/NAD(P)-binding domain"/>
    <property type="match status" value="1"/>
</dbReference>
<evidence type="ECO:0000256" key="3">
    <source>
        <dbReference type="PIRSR" id="PIRSR000137-2"/>
    </source>
</evidence>
<dbReference type="Proteomes" id="UP000651452">
    <property type="component" value="Unassembled WGS sequence"/>
</dbReference>
<dbReference type="Pfam" id="PF05199">
    <property type="entry name" value="GMC_oxred_C"/>
    <property type="match status" value="1"/>
</dbReference>
<dbReference type="Gene3D" id="3.30.560.10">
    <property type="entry name" value="Glucose Oxidase, domain 3"/>
    <property type="match status" value="1"/>
</dbReference>
<feature type="binding site" evidence="3">
    <location>
        <position position="106"/>
    </location>
    <ligand>
        <name>FAD</name>
        <dbReference type="ChEBI" id="CHEBI:57692"/>
    </ligand>
</feature>
<sequence>MQALTILFLSGVLAFPGSTARPSNEGTTYDYIIVGGGTTGLVVANRLSEDLTKTVLVIENGGLDNGTMSSIPGNSGGLNTAAMYDIYSASVPNLGNRTFLVTVGNVVGGGSYVNGMQFDRGANADYDAWAELGNEGWGWEGLQPYFAKSNHFDPPSAETTKEFGITYDETAYGHGPLKVSIPDYQFPDMKYIFHSWDNVSIPHPKEGFVDPVGVYFTPNTINKATAMRSTSRSAYYDPIVSRKNLKLLINTHVDEIIFESNKNGTLTATGVKFTKNGSSNQTQAFARKEVVLAAGGVFTPHLLMNSGVGPKDVLMAAGVIVKKNLPAVGSNFQDHVANYMNFDLRDLSPESIPGLSSNTTFNQTSYEEFLAYKTGPYSAGKANALVFMALKHFDSTFDKTVSKIRSQNAAEFLPKRYAQDKQLLAGFIKQRKIIAKQFSGTAAAVGEIVIQPWGFSGIANNKPLSRGTITLNNTHPREYPIVQWNTFQNPIDADVMIALTRYNRKHWASGSLARYQPIELSPGPQYQSNAEIIYGSIESGSLQPSFAHPSGGCSMMPEELGGYVSDELLVYGIGQLSIVDASIIPLIPAAHLQATMYAIAEKAADIIKRRA</sequence>
<dbReference type="InterPro" id="IPR012132">
    <property type="entry name" value="GMC_OxRdtase"/>
</dbReference>
<dbReference type="OrthoDB" id="269227at2759"/>
<comment type="similarity">
    <text evidence="1 4">Belongs to the GMC oxidoreductase family.</text>
</comment>
<evidence type="ECO:0000313" key="8">
    <source>
        <dbReference type="Proteomes" id="UP000651452"/>
    </source>
</evidence>
<evidence type="ECO:0000256" key="5">
    <source>
        <dbReference type="SAM" id="SignalP"/>
    </source>
</evidence>
<protein>
    <recommendedName>
        <fullName evidence="6">Glucose-methanol-choline oxidoreductase N-terminal domain-containing protein</fullName>
    </recommendedName>
</protein>
<reference evidence="7" key="2">
    <citation type="submission" date="2020-09" db="EMBL/GenBank/DDBJ databases">
        <title>Reference genome assembly for Australian Ascochyta lentis isolate Al4.</title>
        <authorList>
            <person name="Lee R.C."/>
            <person name="Farfan-Caceres L.M."/>
            <person name="Debler J.W."/>
            <person name="Williams A.H."/>
            <person name="Henares B.M."/>
        </authorList>
    </citation>
    <scope>NUCLEOTIDE SEQUENCE</scope>
    <source>
        <strain evidence="7">Al4</strain>
    </source>
</reference>
<keyword evidence="4" id="KW-0285">Flavoprotein</keyword>
<keyword evidence="3 4" id="KW-0274">FAD</keyword>
<dbReference type="InterPro" id="IPR036188">
    <property type="entry name" value="FAD/NAD-bd_sf"/>
</dbReference>
<keyword evidence="8" id="KW-1185">Reference proteome</keyword>
<evidence type="ECO:0000256" key="2">
    <source>
        <dbReference type="PIRSR" id="PIRSR000137-1"/>
    </source>
</evidence>
<feature type="active site" description="Proton acceptor" evidence="2">
    <location>
        <position position="591"/>
    </location>
</feature>
<accession>A0A8H7J0M4</accession>
<comment type="caution">
    <text evidence="7">The sequence shown here is derived from an EMBL/GenBank/DDBJ whole genome shotgun (WGS) entry which is preliminary data.</text>
</comment>
<proteinExistence type="inferred from homology"/>
<feature type="active site" description="Proton donor" evidence="2">
    <location>
        <position position="548"/>
    </location>
</feature>
<dbReference type="PIRSF" id="PIRSF000137">
    <property type="entry name" value="Alcohol_oxidase"/>
    <property type="match status" value="1"/>
</dbReference>
<dbReference type="PROSITE" id="PS00623">
    <property type="entry name" value="GMC_OXRED_1"/>
    <property type="match status" value="1"/>
</dbReference>
<dbReference type="SUPFAM" id="SSF51905">
    <property type="entry name" value="FAD/NAD(P)-binding domain"/>
    <property type="match status" value="1"/>
</dbReference>
<reference evidence="7" key="1">
    <citation type="submission" date="2018-12" db="EMBL/GenBank/DDBJ databases">
        <authorList>
            <person name="Syme R.A."/>
            <person name="Farfan-Caceres L."/>
            <person name="Lichtenzveig J."/>
        </authorList>
    </citation>
    <scope>NUCLEOTIDE SEQUENCE</scope>
    <source>
        <strain evidence="7">Al4</strain>
    </source>
</reference>
<comment type="cofactor">
    <cofactor evidence="3">
        <name>FAD</name>
        <dbReference type="ChEBI" id="CHEBI:57692"/>
    </cofactor>
</comment>
<dbReference type="AlphaFoldDB" id="A0A8H7J0M4"/>
<gene>
    <name evidence="7" type="ORF">EKO04_008004</name>
</gene>
<dbReference type="InterPro" id="IPR007867">
    <property type="entry name" value="GMC_OxRtase_C"/>
</dbReference>
<feature type="domain" description="Glucose-methanol-choline oxidoreductase N-terminal" evidence="6">
    <location>
        <begin position="104"/>
        <end position="127"/>
    </location>
</feature>
<feature type="chain" id="PRO_5034263505" description="Glucose-methanol-choline oxidoreductase N-terminal domain-containing protein" evidence="5">
    <location>
        <begin position="21"/>
        <end position="611"/>
    </location>
</feature>
<evidence type="ECO:0000256" key="4">
    <source>
        <dbReference type="RuleBase" id="RU003968"/>
    </source>
</evidence>
<dbReference type="GO" id="GO:0050660">
    <property type="term" value="F:flavin adenine dinucleotide binding"/>
    <property type="evidence" value="ECO:0007669"/>
    <property type="project" value="InterPro"/>
</dbReference>
<dbReference type="GO" id="GO:0044550">
    <property type="term" value="P:secondary metabolite biosynthetic process"/>
    <property type="evidence" value="ECO:0007669"/>
    <property type="project" value="TreeGrafter"/>
</dbReference>
<keyword evidence="5" id="KW-0732">Signal</keyword>
<organism evidence="7 8">
    <name type="scientific">Ascochyta lentis</name>
    <dbReference type="NCBI Taxonomy" id="205686"/>
    <lineage>
        <taxon>Eukaryota</taxon>
        <taxon>Fungi</taxon>
        <taxon>Dikarya</taxon>
        <taxon>Ascomycota</taxon>
        <taxon>Pezizomycotina</taxon>
        <taxon>Dothideomycetes</taxon>
        <taxon>Pleosporomycetidae</taxon>
        <taxon>Pleosporales</taxon>
        <taxon>Pleosporineae</taxon>
        <taxon>Didymellaceae</taxon>
        <taxon>Ascochyta</taxon>
    </lineage>
</organism>
<feature type="binding site" evidence="3">
    <location>
        <position position="253"/>
    </location>
    <ligand>
        <name>FAD</name>
        <dbReference type="ChEBI" id="CHEBI:57692"/>
    </ligand>
</feature>
<name>A0A8H7J0M4_9PLEO</name>
<evidence type="ECO:0000313" key="7">
    <source>
        <dbReference type="EMBL" id="KAF9694077.1"/>
    </source>
</evidence>
<evidence type="ECO:0000259" key="6">
    <source>
        <dbReference type="PROSITE" id="PS00623"/>
    </source>
</evidence>
<dbReference type="SUPFAM" id="SSF54373">
    <property type="entry name" value="FAD-linked reductases, C-terminal domain"/>
    <property type="match status" value="1"/>
</dbReference>